<keyword evidence="3" id="KW-1185">Reference proteome</keyword>
<dbReference type="Pfam" id="PF13975">
    <property type="entry name" value="gag-asp_proteas"/>
    <property type="match status" value="1"/>
</dbReference>
<dbReference type="OrthoDB" id="7595324at2"/>
<proteinExistence type="predicted"/>
<gene>
    <name evidence="2" type="ORF">E2A64_01895</name>
</gene>
<organism evidence="2 3">
    <name type="scientific">Pseudohoeflea suaedae</name>
    <dbReference type="NCBI Taxonomy" id="877384"/>
    <lineage>
        <taxon>Bacteria</taxon>
        <taxon>Pseudomonadati</taxon>
        <taxon>Pseudomonadota</taxon>
        <taxon>Alphaproteobacteria</taxon>
        <taxon>Hyphomicrobiales</taxon>
        <taxon>Rhizobiaceae</taxon>
        <taxon>Pseudohoeflea</taxon>
    </lineage>
</organism>
<feature type="signal peptide" evidence="1">
    <location>
        <begin position="1"/>
        <end position="16"/>
    </location>
</feature>
<dbReference type="InterPro" id="IPR034122">
    <property type="entry name" value="Retropepsin-like_bacterial"/>
</dbReference>
<evidence type="ECO:0000256" key="1">
    <source>
        <dbReference type="SAM" id="SignalP"/>
    </source>
</evidence>
<reference evidence="2 3" key="1">
    <citation type="journal article" date="2013" name="Int. J. Syst. Evol. Microbiol.">
        <title>Hoeflea suaedae sp. nov., an endophytic bacterium isolated from the root of the halophyte Suaeda maritima.</title>
        <authorList>
            <person name="Chung E.J."/>
            <person name="Park J.A."/>
            <person name="Pramanik P."/>
            <person name="Bibi F."/>
            <person name="Jeon C.O."/>
            <person name="Chung Y.R."/>
        </authorList>
    </citation>
    <scope>NUCLEOTIDE SEQUENCE [LARGE SCALE GENOMIC DNA]</scope>
    <source>
        <strain evidence="2 3">YC6898</strain>
    </source>
</reference>
<sequence length="190" mass="20274">MFKQFFLIGCSALAIAAVPGYLEMQEQKRALANKDVAEAVVTEASGTDVQARPVDLKADTRPTYVTGTRSISIPVAAGGHFVGDFRINGRSIRGVVDTGATTVAMNVSTARKLGLNTQRKDFIYRLGTANGETTAAKVNLSRIEIGPISVNDVAAFVLDDSALDETLIGMSFMSRLASYKVQAGELKLEN</sequence>
<evidence type="ECO:0000313" key="2">
    <source>
        <dbReference type="EMBL" id="TDH37915.1"/>
    </source>
</evidence>
<dbReference type="EMBL" id="SMSI01000001">
    <property type="protein sequence ID" value="TDH37915.1"/>
    <property type="molecule type" value="Genomic_DNA"/>
</dbReference>
<evidence type="ECO:0000313" key="3">
    <source>
        <dbReference type="Proteomes" id="UP000295131"/>
    </source>
</evidence>
<accession>A0A4V3A797</accession>
<keyword evidence="1" id="KW-0732">Signal</keyword>
<keyword evidence="2" id="KW-0645">Protease</keyword>
<dbReference type="CDD" id="cd05483">
    <property type="entry name" value="retropepsin_like_bacteria"/>
    <property type="match status" value="1"/>
</dbReference>
<comment type="caution">
    <text evidence="2">The sequence shown here is derived from an EMBL/GenBank/DDBJ whole genome shotgun (WGS) entry which is preliminary data.</text>
</comment>
<feature type="chain" id="PRO_5020492526" evidence="1">
    <location>
        <begin position="17"/>
        <end position="190"/>
    </location>
</feature>
<dbReference type="RefSeq" id="WP_133282752.1">
    <property type="nucleotide sequence ID" value="NZ_SMSI01000001.1"/>
</dbReference>
<dbReference type="NCBIfam" id="TIGR02281">
    <property type="entry name" value="clan_AA_DTGA"/>
    <property type="match status" value="1"/>
</dbReference>
<dbReference type="EC" id="3.4.23.-" evidence="2"/>
<dbReference type="Gene3D" id="2.40.70.10">
    <property type="entry name" value="Acid Proteases"/>
    <property type="match status" value="1"/>
</dbReference>
<dbReference type="InterPro" id="IPR011969">
    <property type="entry name" value="Clan_AA_Asp_peptidase_C"/>
</dbReference>
<dbReference type="Proteomes" id="UP000295131">
    <property type="component" value="Unassembled WGS sequence"/>
</dbReference>
<dbReference type="SUPFAM" id="SSF50630">
    <property type="entry name" value="Acid proteases"/>
    <property type="match status" value="1"/>
</dbReference>
<dbReference type="AlphaFoldDB" id="A0A4V3A797"/>
<keyword evidence="2" id="KW-0378">Hydrolase</keyword>
<name>A0A4V3A797_9HYPH</name>
<dbReference type="GO" id="GO:0006508">
    <property type="term" value="P:proteolysis"/>
    <property type="evidence" value="ECO:0007669"/>
    <property type="project" value="UniProtKB-KW"/>
</dbReference>
<dbReference type="GO" id="GO:0008233">
    <property type="term" value="F:peptidase activity"/>
    <property type="evidence" value="ECO:0007669"/>
    <property type="project" value="UniProtKB-KW"/>
</dbReference>
<dbReference type="InterPro" id="IPR021109">
    <property type="entry name" value="Peptidase_aspartic_dom_sf"/>
</dbReference>
<protein>
    <submittedName>
        <fullName evidence="2">TIGR02281 family clan AA aspartic protease</fullName>
        <ecNumber evidence="2">3.4.23.-</ecNumber>
    </submittedName>
</protein>